<dbReference type="EC" id="3.5.1.28" evidence="2"/>
<proteinExistence type="predicted"/>
<sequence length="197" mass="22050">MLISHYFIGAGAPYNINEIFFTEALQIKLNNKDMEIKDHKITGATYRETPNKGGIIRPRYIIMHYDGASNATSALTWMLDPKSKVSAHLHISREGSITQLAPLNVKCWHAGVSFWKGLNDINRFSIGIELQNKGQEVYPAKQIAAAVDVCKAIIAQYPIQEILGHSDIAAGRKEDPGKQFPWSKFKMLIKKDDHGTT</sequence>
<comment type="catalytic activity">
    <reaction evidence="1">
        <text>Hydrolyzes the link between N-acetylmuramoyl residues and L-amino acid residues in certain cell-wall glycopeptides.</text>
        <dbReference type="EC" id="3.5.1.28"/>
    </reaction>
</comment>
<dbReference type="GO" id="GO:0009254">
    <property type="term" value="P:peptidoglycan turnover"/>
    <property type="evidence" value="ECO:0007669"/>
    <property type="project" value="TreeGrafter"/>
</dbReference>
<dbReference type="STRING" id="1123265.GCA_000686625_02086"/>
<dbReference type="InterPro" id="IPR002502">
    <property type="entry name" value="Amidase_domain"/>
</dbReference>
<dbReference type="CDD" id="cd06583">
    <property type="entry name" value="PGRP"/>
    <property type="match status" value="1"/>
</dbReference>
<dbReference type="AlphaFoldDB" id="A0A4U9VBZ7"/>
<dbReference type="GO" id="GO:0008745">
    <property type="term" value="F:N-acetylmuramoyl-L-alanine amidase activity"/>
    <property type="evidence" value="ECO:0007669"/>
    <property type="project" value="UniProtKB-EC"/>
</dbReference>
<dbReference type="InterPro" id="IPR036505">
    <property type="entry name" value="Amidase/PGRP_sf"/>
</dbReference>
<dbReference type="GO" id="GO:0071555">
    <property type="term" value="P:cell wall organization"/>
    <property type="evidence" value="ECO:0007669"/>
    <property type="project" value="UniProtKB-KW"/>
</dbReference>
<keyword evidence="3 6" id="KW-0378">Hydrolase</keyword>
<evidence type="ECO:0000256" key="1">
    <source>
        <dbReference type="ARBA" id="ARBA00001561"/>
    </source>
</evidence>
<accession>A0A4U9VBZ7</accession>
<gene>
    <name evidence="6" type="primary">ampD</name>
    <name evidence="6" type="ORF">NCTC11429_02742</name>
</gene>
<dbReference type="Gene3D" id="3.40.80.10">
    <property type="entry name" value="Peptidoglycan recognition protein-like"/>
    <property type="match status" value="1"/>
</dbReference>
<dbReference type="EMBL" id="LR590484">
    <property type="protein sequence ID" value="VTR42739.1"/>
    <property type="molecule type" value="Genomic_DNA"/>
</dbReference>
<evidence type="ECO:0000256" key="3">
    <source>
        <dbReference type="ARBA" id="ARBA00022801"/>
    </source>
</evidence>
<keyword evidence="4" id="KW-0961">Cell wall biogenesis/degradation</keyword>
<evidence type="ECO:0000256" key="2">
    <source>
        <dbReference type="ARBA" id="ARBA00011901"/>
    </source>
</evidence>
<organism evidence="6 7">
    <name type="scientific">Sphingobacterium thalpophilum</name>
    <dbReference type="NCBI Taxonomy" id="259"/>
    <lineage>
        <taxon>Bacteria</taxon>
        <taxon>Pseudomonadati</taxon>
        <taxon>Bacteroidota</taxon>
        <taxon>Sphingobacteriia</taxon>
        <taxon>Sphingobacteriales</taxon>
        <taxon>Sphingobacteriaceae</taxon>
        <taxon>Sphingobacterium</taxon>
    </lineage>
</organism>
<evidence type="ECO:0000313" key="7">
    <source>
        <dbReference type="Proteomes" id="UP000308196"/>
    </source>
</evidence>
<evidence type="ECO:0000256" key="4">
    <source>
        <dbReference type="ARBA" id="ARBA00023316"/>
    </source>
</evidence>
<dbReference type="SUPFAM" id="SSF55846">
    <property type="entry name" value="N-acetylmuramoyl-L-alanine amidase-like"/>
    <property type="match status" value="1"/>
</dbReference>
<dbReference type="PANTHER" id="PTHR30417">
    <property type="entry name" value="N-ACETYLMURAMOYL-L-ALANINE AMIDASE AMID"/>
    <property type="match status" value="1"/>
</dbReference>
<dbReference type="Pfam" id="PF01510">
    <property type="entry name" value="Amidase_2"/>
    <property type="match status" value="1"/>
</dbReference>
<evidence type="ECO:0000259" key="5">
    <source>
        <dbReference type="SMART" id="SM00644"/>
    </source>
</evidence>
<protein>
    <recommendedName>
        <fullName evidence="2">N-acetylmuramoyl-L-alanine amidase</fullName>
        <ecNumber evidence="2">3.5.1.28</ecNumber>
    </recommendedName>
</protein>
<dbReference type="InterPro" id="IPR051206">
    <property type="entry name" value="NAMLAA_amidase_2"/>
</dbReference>
<dbReference type="SMART" id="SM00644">
    <property type="entry name" value="Ami_2"/>
    <property type="match status" value="1"/>
</dbReference>
<reference evidence="6 7" key="1">
    <citation type="submission" date="2019-05" db="EMBL/GenBank/DDBJ databases">
        <authorList>
            <consortium name="Pathogen Informatics"/>
        </authorList>
    </citation>
    <scope>NUCLEOTIDE SEQUENCE [LARGE SCALE GENOMIC DNA]</scope>
    <source>
        <strain evidence="6 7">NCTC11429</strain>
    </source>
</reference>
<dbReference type="Proteomes" id="UP000308196">
    <property type="component" value="Chromosome"/>
</dbReference>
<evidence type="ECO:0000313" key="6">
    <source>
        <dbReference type="EMBL" id="VTR42739.1"/>
    </source>
</evidence>
<feature type="domain" description="N-acetylmuramoyl-L-alanine amidase" evidence="5">
    <location>
        <begin position="44"/>
        <end position="177"/>
    </location>
</feature>
<dbReference type="PANTHER" id="PTHR30417:SF1">
    <property type="entry name" value="N-ACETYLMURAMOYL-L-ALANINE AMIDASE AMID"/>
    <property type="match status" value="1"/>
</dbReference>
<dbReference type="KEGG" id="stha:NCTC11429_02742"/>
<dbReference type="GO" id="GO:0009253">
    <property type="term" value="P:peptidoglycan catabolic process"/>
    <property type="evidence" value="ECO:0007669"/>
    <property type="project" value="InterPro"/>
</dbReference>
<name>A0A4U9VBZ7_9SPHI</name>